<protein>
    <submittedName>
        <fullName evidence="4">Tetratricopeptide repeat-containing protein</fullName>
    </submittedName>
</protein>
<dbReference type="InterPro" id="IPR019734">
    <property type="entry name" value="TPR_rpt"/>
</dbReference>
<accession>A0A1I4YLA8</accession>
<proteinExistence type="predicted"/>
<dbReference type="Proteomes" id="UP000198575">
    <property type="component" value="Unassembled WGS sequence"/>
</dbReference>
<feature type="signal peptide" evidence="3">
    <location>
        <begin position="1"/>
        <end position="25"/>
    </location>
</feature>
<keyword evidence="3" id="KW-0732">Signal</keyword>
<dbReference type="Pfam" id="PF13432">
    <property type="entry name" value="TPR_16"/>
    <property type="match status" value="1"/>
</dbReference>
<dbReference type="Pfam" id="PF14559">
    <property type="entry name" value="TPR_19"/>
    <property type="match status" value="1"/>
</dbReference>
<dbReference type="SMART" id="SM00028">
    <property type="entry name" value="TPR"/>
    <property type="match status" value="4"/>
</dbReference>
<dbReference type="EMBL" id="FOVF01000018">
    <property type="protein sequence ID" value="SFN38831.1"/>
    <property type="molecule type" value="Genomic_DNA"/>
</dbReference>
<dbReference type="Gene3D" id="1.25.40.10">
    <property type="entry name" value="Tetratricopeptide repeat domain"/>
    <property type="match status" value="3"/>
</dbReference>
<feature type="region of interest" description="Disordered" evidence="2">
    <location>
        <begin position="29"/>
        <end position="62"/>
    </location>
</feature>
<name>A0A1I4YLA8_9GAMM</name>
<dbReference type="STRING" id="578942.SAMN05216289_11841"/>
<evidence type="ECO:0000256" key="3">
    <source>
        <dbReference type="SAM" id="SignalP"/>
    </source>
</evidence>
<evidence type="ECO:0000313" key="4">
    <source>
        <dbReference type="EMBL" id="SFN38831.1"/>
    </source>
</evidence>
<gene>
    <name evidence="4" type="ORF">SAMN05216289_11841</name>
</gene>
<reference evidence="4 5" key="1">
    <citation type="submission" date="2016-10" db="EMBL/GenBank/DDBJ databases">
        <authorList>
            <person name="de Groot N.N."/>
        </authorList>
    </citation>
    <scope>NUCLEOTIDE SEQUENCE [LARGE SCALE GENOMIC DNA]</scope>
    <source>
        <strain evidence="4 5">CGMCC 1.7659</strain>
    </source>
</reference>
<evidence type="ECO:0000256" key="1">
    <source>
        <dbReference type="PROSITE-ProRule" id="PRU00339"/>
    </source>
</evidence>
<keyword evidence="1" id="KW-0802">TPR repeat</keyword>
<evidence type="ECO:0000256" key="2">
    <source>
        <dbReference type="SAM" id="MobiDB-lite"/>
    </source>
</evidence>
<dbReference type="PROSITE" id="PS50005">
    <property type="entry name" value="TPR"/>
    <property type="match status" value="1"/>
</dbReference>
<dbReference type="InterPro" id="IPR011990">
    <property type="entry name" value="TPR-like_helical_dom_sf"/>
</dbReference>
<feature type="compositionally biased region" description="Basic and acidic residues" evidence="2">
    <location>
        <begin position="50"/>
        <end position="62"/>
    </location>
</feature>
<organism evidence="4 5">
    <name type="scientific">Dokdonella immobilis</name>
    <dbReference type="NCBI Taxonomy" id="578942"/>
    <lineage>
        <taxon>Bacteria</taxon>
        <taxon>Pseudomonadati</taxon>
        <taxon>Pseudomonadota</taxon>
        <taxon>Gammaproteobacteria</taxon>
        <taxon>Lysobacterales</taxon>
        <taxon>Rhodanobacteraceae</taxon>
        <taxon>Dokdonella</taxon>
    </lineage>
</organism>
<dbReference type="Pfam" id="PF13181">
    <property type="entry name" value="TPR_8"/>
    <property type="match status" value="1"/>
</dbReference>
<keyword evidence="5" id="KW-1185">Reference proteome</keyword>
<feature type="chain" id="PRO_5011618845" evidence="3">
    <location>
        <begin position="26"/>
        <end position="426"/>
    </location>
</feature>
<dbReference type="SUPFAM" id="SSF48452">
    <property type="entry name" value="TPR-like"/>
    <property type="match status" value="2"/>
</dbReference>
<dbReference type="AlphaFoldDB" id="A0A1I4YLA8"/>
<dbReference type="PANTHER" id="PTHR12558">
    <property type="entry name" value="CELL DIVISION CYCLE 16,23,27"/>
    <property type="match status" value="1"/>
</dbReference>
<feature type="repeat" description="TPR" evidence="1">
    <location>
        <begin position="162"/>
        <end position="195"/>
    </location>
</feature>
<sequence>MKFFKLARIALCAAVLVFSASALQAAKKDKQEAKYPNATRTDPKPSMSSREQRDLSKATDLVNDGKDDEALPLIEKALENKKIGPYAEAFAQQLLARVYWDQEKEDQAIAATKRAIELDSLPNSTHYDLIYQLAQFQVQTEKYDDALATLARFKKETGSEDAEQLALLGNIYYRLDKFQEAIDTMKKAIAASTEPKESWNQILMASLFELDQYDEAAKVVKEQLAKNPKDIKLLKQLATIYVNNDQYPQAIEVLSKAKSDGLIASSEDYLQLAKLYANADKPKEAAATLREGMDKGIVSTNFEANKLLGDVCSQAEDDACAIEAYGKASAQATDGNIDYQLGYMLFYSERNAEAKQALERAIQRGGLRQEGEAYVLLGDIESYAGNDAAALAAWRKAEGFPSAKTMAAQRIKAIQSGVKLKRTGKK</sequence>
<dbReference type="PANTHER" id="PTHR12558:SF13">
    <property type="entry name" value="CELL DIVISION CYCLE PROTEIN 27 HOMOLOG"/>
    <property type="match status" value="1"/>
</dbReference>
<dbReference type="RefSeq" id="WP_175498066.1">
    <property type="nucleotide sequence ID" value="NZ_FOVF01000018.1"/>
</dbReference>
<evidence type="ECO:0000313" key="5">
    <source>
        <dbReference type="Proteomes" id="UP000198575"/>
    </source>
</evidence>